<name>A0A2S8IXJ3_RHOOP</name>
<dbReference type="AlphaFoldDB" id="A0A2S8IXJ3"/>
<reference evidence="3" key="1">
    <citation type="submission" date="2018-02" db="EMBL/GenBank/DDBJ databases">
        <title>Draft genome sequencing of Rhodococcus opacus KU647198.</title>
        <authorList>
            <person name="Zheng B.-X."/>
        </authorList>
    </citation>
    <scope>NUCLEOTIDE SEQUENCE [LARGE SCALE GENOMIC DNA]</scope>
    <source>
        <strain evidence="3">04-OD7</strain>
    </source>
</reference>
<evidence type="ECO:0000313" key="3">
    <source>
        <dbReference type="Proteomes" id="UP000239290"/>
    </source>
</evidence>
<evidence type="ECO:0000313" key="2">
    <source>
        <dbReference type="EMBL" id="PQP19526.1"/>
    </source>
</evidence>
<proteinExistence type="predicted"/>
<comment type="caution">
    <text evidence="2">The sequence shown here is derived from an EMBL/GenBank/DDBJ whole genome shotgun (WGS) entry which is preliminary data.</text>
</comment>
<gene>
    <name evidence="2" type="ORF">C5613_30095</name>
</gene>
<organism evidence="2 3">
    <name type="scientific">Rhodococcus opacus</name>
    <name type="common">Nocardia opaca</name>
    <dbReference type="NCBI Taxonomy" id="37919"/>
    <lineage>
        <taxon>Bacteria</taxon>
        <taxon>Bacillati</taxon>
        <taxon>Actinomycetota</taxon>
        <taxon>Actinomycetes</taxon>
        <taxon>Mycobacteriales</taxon>
        <taxon>Nocardiaceae</taxon>
        <taxon>Rhodococcus</taxon>
    </lineage>
</organism>
<accession>A0A2S8IXJ3</accession>
<dbReference type="EMBL" id="PUIO01000044">
    <property type="protein sequence ID" value="PQP19526.1"/>
    <property type="molecule type" value="Genomic_DNA"/>
</dbReference>
<evidence type="ECO:0000256" key="1">
    <source>
        <dbReference type="SAM" id="MobiDB-lite"/>
    </source>
</evidence>
<dbReference type="Proteomes" id="UP000239290">
    <property type="component" value="Unassembled WGS sequence"/>
</dbReference>
<protein>
    <submittedName>
        <fullName evidence="2">Uncharacterized protein</fullName>
    </submittedName>
</protein>
<sequence>MQDPQVQRSEDEPGEQGVAADPEPTMHCHPVLLQVGEHALDPDPAVMGRLPGQDAVLERHPERWSNGSTIESNLGAQ</sequence>
<feature type="region of interest" description="Disordered" evidence="1">
    <location>
        <begin position="1"/>
        <end position="27"/>
    </location>
</feature>